<dbReference type="AlphaFoldDB" id="A0A516RJV9"/>
<dbReference type="InterPro" id="IPR027417">
    <property type="entry name" value="P-loop_NTPase"/>
</dbReference>
<protein>
    <submittedName>
        <fullName evidence="2">Tetratricopeptide repeat protein</fullName>
    </submittedName>
</protein>
<dbReference type="Pfam" id="PF13401">
    <property type="entry name" value="AAA_22"/>
    <property type="match status" value="1"/>
</dbReference>
<dbReference type="Gene3D" id="1.25.40.10">
    <property type="entry name" value="Tetratricopeptide repeat domain"/>
    <property type="match status" value="1"/>
</dbReference>
<reference evidence="2 3" key="1">
    <citation type="journal article" date="2019" name="J. Ind. Microbiol. Biotechnol.">
        <title>The complete genomic sequence of Streptomyces spectabilis NRRL-2792 and identification of secondary metabolite biosynthetic gene clusters.</title>
        <authorList>
            <person name="Sinha A."/>
            <person name="Phillips-Salemka S."/>
            <person name="Niraula T.A."/>
            <person name="Short K.A."/>
            <person name="Niraula N.P."/>
        </authorList>
    </citation>
    <scope>NUCLEOTIDE SEQUENCE [LARGE SCALE GENOMIC DNA]</scope>
    <source>
        <strain evidence="2 3">NRRL 2792</strain>
    </source>
</reference>
<name>A0A516RJV9_STRST</name>
<evidence type="ECO:0000259" key="1">
    <source>
        <dbReference type="Pfam" id="PF13401"/>
    </source>
</evidence>
<accession>A0A516RJV9</accession>
<gene>
    <name evidence="2" type="ORF">FH965_39680</name>
</gene>
<feature type="domain" description="ORC1/DEAH AAA+ ATPase" evidence="1">
    <location>
        <begin position="29"/>
        <end position="123"/>
    </location>
</feature>
<dbReference type="SUPFAM" id="SSF52540">
    <property type="entry name" value="P-loop containing nucleoside triphosphate hydrolases"/>
    <property type="match status" value="1"/>
</dbReference>
<dbReference type="InterPro" id="IPR049945">
    <property type="entry name" value="AAA_22"/>
</dbReference>
<dbReference type="InterPro" id="IPR011990">
    <property type="entry name" value="TPR-like_helical_dom_sf"/>
</dbReference>
<dbReference type="Pfam" id="PF13424">
    <property type="entry name" value="TPR_12"/>
    <property type="match status" value="1"/>
</dbReference>
<evidence type="ECO:0000313" key="3">
    <source>
        <dbReference type="Proteomes" id="UP000316806"/>
    </source>
</evidence>
<dbReference type="SUPFAM" id="SSF48452">
    <property type="entry name" value="TPR-like"/>
    <property type="match status" value="1"/>
</dbReference>
<dbReference type="PRINTS" id="PR00364">
    <property type="entry name" value="DISEASERSIST"/>
</dbReference>
<dbReference type="EMBL" id="CP040916">
    <property type="protein sequence ID" value="QDQ15924.1"/>
    <property type="molecule type" value="Genomic_DNA"/>
</dbReference>
<organism evidence="2 3">
    <name type="scientific">Streptomyces spectabilis</name>
    <dbReference type="NCBI Taxonomy" id="68270"/>
    <lineage>
        <taxon>Bacteria</taxon>
        <taxon>Bacillati</taxon>
        <taxon>Actinomycetota</taxon>
        <taxon>Actinomycetes</taxon>
        <taxon>Kitasatosporales</taxon>
        <taxon>Streptomycetaceae</taxon>
        <taxon>Streptomyces</taxon>
    </lineage>
</organism>
<evidence type="ECO:0000313" key="2">
    <source>
        <dbReference type="EMBL" id="QDQ15924.1"/>
    </source>
</evidence>
<dbReference type="Proteomes" id="UP000316806">
    <property type="component" value="Chromosome"/>
</dbReference>
<proteinExistence type="predicted"/>
<dbReference type="PANTHER" id="PTHR47691:SF3">
    <property type="entry name" value="HTH-TYPE TRANSCRIPTIONAL REGULATOR RV0890C-RELATED"/>
    <property type="match status" value="1"/>
</dbReference>
<dbReference type="GO" id="GO:0016887">
    <property type="term" value="F:ATP hydrolysis activity"/>
    <property type="evidence" value="ECO:0007669"/>
    <property type="project" value="InterPro"/>
</dbReference>
<dbReference type="PANTHER" id="PTHR47691">
    <property type="entry name" value="REGULATOR-RELATED"/>
    <property type="match status" value="1"/>
</dbReference>
<sequence>MSHPRGPRTRLIGRAAELSRVERLVCRRSRLVTLTGVAGVGKTRLAQAVADAAQGQFRDGAWLVELSPLRDGALVAHVIAEALPLADQTTRPMIDVVAEYLAERETLLVLDTCEHLAVACALTAEVLLRAAPGLRILTTSRRPLNLIAEEVVILDPLPVPEEGDSTGGENDAMALLAERATQAVPDFTVTDANRRDLVWLCRRLEGLPLAIELAAARLHELSTAELAARLEDRLGVLGNDREAVYGTDPPWHQALRTAIGWSNELCTPQERLLWARVSVFTGTFHAEAVRQVCADDQLPGDRIPALLGALVEASILSWEPTGGGDRYRMLDTLREYGAGWLEAIGERDACRRRHIAHYAARLHRFADRFLTSDQVPLYWALVPERDNLRAALGYALDDGGGSAVALTAVMWPYWTCAGQPREAGHWMDLALERAPEPSADRFTTLVWSCTYATYRGEHAAAQRFADQAQEVADRLGGLRQAGYAAMSRGMALAYAGEPDAGLELLHRATEIFRDTGDAAGMCWVAFRRGLTHTIAGDLDAGLADFAKALDLLGEGSEESYLTAFTLISMGIAHVLSGDTKAADQAGRRALALQFTRDDLLGSAASLSLLAWASAQDGRYPRAAWLFGAASAVWTLAGAVPFVGNPKLGALHLRFSATARQSLGDQRYELLHHQGAKQPRSAAVNFAVSNRDTPP</sequence>
<dbReference type="Gene3D" id="3.40.50.300">
    <property type="entry name" value="P-loop containing nucleotide triphosphate hydrolases"/>
    <property type="match status" value="1"/>
</dbReference>